<evidence type="ECO:0000313" key="2">
    <source>
        <dbReference type="Proteomes" id="UP000309016"/>
    </source>
</evidence>
<dbReference type="KEGG" id="afla:FHG64_03575"/>
<name>A0A5B7WZ95_9FLAO</name>
<sequence>MRITHYISLGALLCFLSACEKESEITEDFSSMELEAKAPVFKTLKNNSFPISGAEISDFGKISEHEDLELAIYSAEYITSGEDEHVGNTVFFVDTGNKQLGADFVPGYSLDGTSDISYYIDSNRASVDLDVSVTTAAIGRAMNTWKDITCSEIGLNEIPYDGRPTGLYAQFLGFGGSGAYVADVVHAGWLPGEFFDFLAQDGSQFILGVTFTLVFTSGGVPTDLDNNGKADAAFREIYYNDAFSWNDGGTYDVETIALHEAGHGLSQGHFGKAFRTVSNGKLHFSPRAVMNAAYSGVQTDILKTDNAGHCSNWSSWPNN</sequence>
<reference evidence="1 2" key="1">
    <citation type="submission" date="2019-06" db="EMBL/GenBank/DDBJ databases">
        <title>Complete genome sequence of Antarcticibacterium flavum KCTC 52984T from an Antarctic marine sediment.</title>
        <authorList>
            <person name="Lee Y.M."/>
            <person name="Shin S.C."/>
        </authorList>
    </citation>
    <scope>NUCLEOTIDE SEQUENCE [LARGE SCALE GENOMIC DNA]</scope>
    <source>
        <strain evidence="1 2">KCTC 52984</strain>
    </source>
</reference>
<gene>
    <name evidence="1" type="ORF">FHG64_03575</name>
</gene>
<dbReference type="Gene3D" id="3.40.390.10">
    <property type="entry name" value="Collagenase (Catalytic Domain)"/>
    <property type="match status" value="1"/>
</dbReference>
<keyword evidence="2" id="KW-1185">Reference proteome</keyword>
<dbReference type="Proteomes" id="UP000309016">
    <property type="component" value="Chromosome"/>
</dbReference>
<evidence type="ECO:0000313" key="1">
    <source>
        <dbReference type="EMBL" id="QCY68544.1"/>
    </source>
</evidence>
<organism evidence="1 2">
    <name type="scientific">Antarcticibacterium flavum</name>
    <dbReference type="NCBI Taxonomy" id="2058175"/>
    <lineage>
        <taxon>Bacteria</taxon>
        <taxon>Pseudomonadati</taxon>
        <taxon>Bacteroidota</taxon>
        <taxon>Flavobacteriia</taxon>
        <taxon>Flavobacteriales</taxon>
        <taxon>Flavobacteriaceae</taxon>
        <taxon>Antarcticibacterium</taxon>
    </lineage>
</organism>
<dbReference type="OrthoDB" id="905690at2"/>
<evidence type="ECO:0008006" key="3">
    <source>
        <dbReference type="Google" id="ProtNLM"/>
    </source>
</evidence>
<dbReference type="EMBL" id="CP040812">
    <property type="protein sequence ID" value="QCY68544.1"/>
    <property type="molecule type" value="Genomic_DNA"/>
</dbReference>
<dbReference type="RefSeq" id="WP_139065123.1">
    <property type="nucleotide sequence ID" value="NZ_CP040812.1"/>
</dbReference>
<dbReference type="GO" id="GO:0008237">
    <property type="term" value="F:metallopeptidase activity"/>
    <property type="evidence" value="ECO:0007669"/>
    <property type="project" value="InterPro"/>
</dbReference>
<dbReference type="SUPFAM" id="SSF55486">
    <property type="entry name" value="Metalloproteases ('zincins'), catalytic domain"/>
    <property type="match status" value="1"/>
</dbReference>
<protein>
    <recommendedName>
        <fullName evidence="3">Matrixin family metalloprotease</fullName>
    </recommendedName>
</protein>
<dbReference type="InterPro" id="IPR024079">
    <property type="entry name" value="MetalloPept_cat_dom_sf"/>
</dbReference>
<dbReference type="AlphaFoldDB" id="A0A5B7WZ95"/>
<accession>A0A5B7WZ95</accession>
<dbReference type="PROSITE" id="PS51257">
    <property type="entry name" value="PROKAR_LIPOPROTEIN"/>
    <property type="match status" value="1"/>
</dbReference>
<proteinExistence type="predicted"/>